<feature type="transmembrane region" description="Helical" evidence="8">
    <location>
        <begin position="292"/>
        <end position="312"/>
    </location>
</feature>
<feature type="transmembrane region" description="Helical" evidence="8">
    <location>
        <begin position="56"/>
        <end position="75"/>
    </location>
</feature>
<dbReference type="AlphaFoldDB" id="A0A5D9DCR6"/>
<dbReference type="PANTHER" id="PTHR23502:SF132">
    <property type="entry name" value="POLYAMINE TRANSPORTER 2-RELATED"/>
    <property type="match status" value="1"/>
</dbReference>
<feature type="transmembrane region" description="Helical" evidence="8">
    <location>
        <begin position="175"/>
        <end position="195"/>
    </location>
</feature>
<feature type="transmembrane region" description="Helical" evidence="8">
    <location>
        <begin position="145"/>
        <end position="163"/>
    </location>
</feature>
<keyword evidence="3 8" id="KW-0813">Transport</keyword>
<evidence type="ECO:0000256" key="8">
    <source>
        <dbReference type="RuleBase" id="RU365088"/>
    </source>
</evidence>
<dbReference type="Gene3D" id="1.20.1720.10">
    <property type="entry name" value="Multidrug resistance protein D"/>
    <property type="match status" value="1"/>
</dbReference>
<dbReference type="NCBIfam" id="TIGR00710">
    <property type="entry name" value="efflux_Bcr_CflA"/>
    <property type="match status" value="1"/>
</dbReference>
<comment type="subcellular location">
    <subcellularLocation>
        <location evidence="8">Cell inner membrane</location>
        <topology evidence="8">Multi-pass membrane protein</topology>
    </subcellularLocation>
    <subcellularLocation>
        <location evidence="1">Cell membrane</location>
        <topology evidence="1">Multi-pass membrane protein</topology>
    </subcellularLocation>
</comment>
<dbReference type="InterPro" id="IPR011701">
    <property type="entry name" value="MFS"/>
</dbReference>
<feature type="transmembrane region" description="Helical" evidence="8">
    <location>
        <begin position="318"/>
        <end position="339"/>
    </location>
</feature>
<dbReference type="Proteomes" id="UP000324260">
    <property type="component" value="Unassembled WGS sequence"/>
</dbReference>
<dbReference type="PANTHER" id="PTHR23502">
    <property type="entry name" value="MAJOR FACILITATOR SUPERFAMILY"/>
    <property type="match status" value="1"/>
</dbReference>
<keyword evidence="5 8" id="KW-0812">Transmembrane</keyword>
<dbReference type="EMBL" id="VTPU01000001">
    <property type="protein sequence ID" value="TZG41586.1"/>
    <property type="molecule type" value="Genomic_DNA"/>
</dbReference>
<dbReference type="GO" id="GO:1990961">
    <property type="term" value="P:xenobiotic detoxification by transmembrane export across the plasma membrane"/>
    <property type="evidence" value="ECO:0007669"/>
    <property type="project" value="InterPro"/>
</dbReference>
<dbReference type="OrthoDB" id="9814303at2"/>
<evidence type="ECO:0000256" key="3">
    <source>
        <dbReference type="ARBA" id="ARBA00022448"/>
    </source>
</evidence>
<evidence type="ECO:0000256" key="1">
    <source>
        <dbReference type="ARBA" id="ARBA00004651"/>
    </source>
</evidence>
<evidence type="ECO:0000256" key="5">
    <source>
        <dbReference type="ARBA" id="ARBA00022692"/>
    </source>
</evidence>
<keyword evidence="6 8" id="KW-1133">Transmembrane helix</keyword>
<evidence type="ECO:0000313" key="10">
    <source>
        <dbReference type="EMBL" id="TZG41586.1"/>
    </source>
</evidence>
<dbReference type="Pfam" id="PF07690">
    <property type="entry name" value="MFS_1"/>
    <property type="match status" value="1"/>
</dbReference>
<dbReference type="SUPFAM" id="SSF103473">
    <property type="entry name" value="MFS general substrate transporter"/>
    <property type="match status" value="1"/>
</dbReference>
<feature type="domain" description="Major facilitator superfamily (MFS) profile" evidence="9">
    <location>
        <begin position="18"/>
        <end position="406"/>
    </location>
</feature>
<reference evidence="10 11" key="1">
    <citation type="submission" date="2019-08" db="EMBL/GenBank/DDBJ databases">
        <title>Draft Genome Sequence of Halomonas eurihalina Isolated from Preserved Hide-surface.</title>
        <authorList>
            <person name="Hussain S.A."/>
            <person name="Xu A."/>
            <person name="Sarker M."/>
            <person name="Sommers C."/>
        </authorList>
    </citation>
    <scope>NUCLEOTIDE SEQUENCE [LARGE SCALE GENOMIC DNA]</scope>
    <source>
        <strain evidence="10 11">MS1</strain>
    </source>
</reference>
<feature type="transmembrane region" description="Helical" evidence="8">
    <location>
        <begin position="382"/>
        <end position="402"/>
    </location>
</feature>
<evidence type="ECO:0000256" key="4">
    <source>
        <dbReference type="ARBA" id="ARBA00022475"/>
    </source>
</evidence>
<evidence type="ECO:0000256" key="7">
    <source>
        <dbReference type="ARBA" id="ARBA00023136"/>
    </source>
</evidence>
<sequence>MVEQTARQATYQAQSAIGIALVILLALLTALDAMAIDMYLPGMPMIAQTYGVSAGSVQQTLSVFLAGLALGQCLYGPLLERFGRRMPLMVGLVIFVAGSVGAALAPTLEWLLVARFAQAIGAAAGLVAPRAIVADLCDVKSSARIFSLLMQVMMVAPVLAPMMGGFLLEHGGWRGIFWVLAVLGGIGLVWSLAAIPESLAPERRTPLNAGSVMRGYLTQSRRRVFMAYTLAGGFVLGSLFTYISAAAFVFTEHFGMTPTHFSYLFAANSVGLILGGTLANKLAGRGMTPARVTLLGLGLHALAGALLFLAVMADMATLEVYGVLLAVAIGALGLVFGNLTALTMNAGGTQAGVASALMGTLHYLVAAAVGYLASLVVQGPHVMPLVLALCGVAAIALCRLAGAIAEPGACDEVPGDPSGAGAVD</sequence>
<organism evidence="10 11">
    <name type="scientific">Halomonas eurihalina</name>
    <dbReference type="NCBI Taxonomy" id="42566"/>
    <lineage>
        <taxon>Bacteria</taxon>
        <taxon>Pseudomonadati</taxon>
        <taxon>Pseudomonadota</taxon>
        <taxon>Gammaproteobacteria</taxon>
        <taxon>Oceanospirillales</taxon>
        <taxon>Halomonadaceae</taxon>
        <taxon>Halomonas</taxon>
    </lineage>
</organism>
<accession>A0A5D9DCR6</accession>
<dbReference type="GO" id="GO:0042910">
    <property type="term" value="F:xenobiotic transmembrane transporter activity"/>
    <property type="evidence" value="ECO:0007669"/>
    <property type="project" value="InterPro"/>
</dbReference>
<dbReference type="InterPro" id="IPR001958">
    <property type="entry name" value="Tet-R_TetA/multi-R_MdtG-like"/>
</dbReference>
<proteinExistence type="inferred from homology"/>
<feature type="transmembrane region" description="Helical" evidence="8">
    <location>
        <begin position="87"/>
        <end position="106"/>
    </location>
</feature>
<dbReference type="GO" id="GO:0005886">
    <property type="term" value="C:plasma membrane"/>
    <property type="evidence" value="ECO:0007669"/>
    <property type="project" value="UniProtKB-SubCell"/>
</dbReference>
<keyword evidence="4" id="KW-1003">Cell membrane</keyword>
<keyword evidence="11" id="KW-1185">Reference proteome</keyword>
<protein>
    <recommendedName>
        <fullName evidence="8">Bcr/CflA family efflux transporter</fullName>
    </recommendedName>
</protein>
<evidence type="ECO:0000259" key="9">
    <source>
        <dbReference type="PROSITE" id="PS50850"/>
    </source>
</evidence>
<feature type="transmembrane region" description="Helical" evidence="8">
    <location>
        <begin position="351"/>
        <end position="376"/>
    </location>
</feature>
<dbReference type="RefSeq" id="WP_149320777.1">
    <property type="nucleotide sequence ID" value="NZ_JARWAH010000001.1"/>
</dbReference>
<feature type="transmembrane region" description="Helical" evidence="8">
    <location>
        <begin position="224"/>
        <end position="249"/>
    </location>
</feature>
<dbReference type="PRINTS" id="PR01035">
    <property type="entry name" value="TCRTETA"/>
</dbReference>
<dbReference type="PROSITE" id="PS50850">
    <property type="entry name" value="MFS"/>
    <property type="match status" value="1"/>
</dbReference>
<dbReference type="InterPro" id="IPR036259">
    <property type="entry name" value="MFS_trans_sf"/>
</dbReference>
<dbReference type="InterPro" id="IPR004812">
    <property type="entry name" value="Efflux_drug-R_Bcr/CmlA"/>
</dbReference>
<keyword evidence="7 8" id="KW-0472">Membrane</keyword>
<keyword evidence="8" id="KW-0997">Cell inner membrane</keyword>
<dbReference type="CDD" id="cd17320">
    <property type="entry name" value="MFS_MdfA_MDR_like"/>
    <property type="match status" value="1"/>
</dbReference>
<name>A0A5D9DCR6_HALER</name>
<feature type="transmembrane region" description="Helical" evidence="8">
    <location>
        <begin position="261"/>
        <end position="280"/>
    </location>
</feature>
<evidence type="ECO:0000256" key="6">
    <source>
        <dbReference type="ARBA" id="ARBA00022989"/>
    </source>
</evidence>
<feature type="transmembrane region" description="Helical" evidence="8">
    <location>
        <begin position="16"/>
        <end position="36"/>
    </location>
</feature>
<comment type="similarity">
    <text evidence="2 8">Belongs to the major facilitator superfamily. Bcr/CmlA family.</text>
</comment>
<feature type="transmembrane region" description="Helical" evidence="8">
    <location>
        <begin position="112"/>
        <end position="133"/>
    </location>
</feature>
<dbReference type="InterPro" id="IPR020846">
    <property type="entry name" value="MFS_dom"/>
</dbReference>
<gene>
    <name evidence="10" type="ORF">FZZ93_02700</name>
</gene>
<evidence type="ECO:0000256" key="2">
    <source>
        <dbReference type="ARBA" id="ARBA00006236"/>
    </source>
</evidence>
<comment type="caution">
    <text evidence="10">The sequence shown here is derived from an EMBL/GenBank/DDBJ whole genome shotgun (WGS) entry which is preliminary data.</text>
</comment>
<evidence type="ECO:0000313" key="11">
    <source>
        <dbReference type="Proteomes" id="UP000324260"/>
    </source>
</evidence>